<dbReference type="STRING" id="7868.ENSCMIP00000007376"/>
<feature type="domain" description="PLA2c" evidence="4">
    <location>
        <begin position="25"/>
        <end position="518"/>
    </location>
</feature>
<reference evidence="6" key="3">
    <citation type="journal article" date="2014" name="Nature">
        <title>Elephant shark genome provides unique insights into gnathostome evolution.</title>
        <authorList>
            <consortium name="International Elephant Shark Genome Sequencing Consortium"/>
            <person name="Venkatesh B."/>
            <person name="Lee A.P."/>
            <person name="Ravi V."/>
            <person name="Maurya A.K."/>
            <person name="Lian M.M."/>
            <person name="Swann J.B."/>
            <person name="Ohta Y."/>
            <person name="Flajnik M.F."/>
            <person name="Sutoh Y."/>
            <person name="Kasahara M."/>
            <person name="Hoon S."/>
            <person name="Gangu V."/>
            <person name="Roy S.W."/>
            <person name="Irimia M."/>
            <person name="Korzh V."/>
            <person name="Kondrychyn I."/>
            <person name="Lim Z.W."/>
            <person name="Tay B.H."/>
            <person name="Tohari S."/>
            <person name="Kong K.W."/>
            <person name="Ho S."/>
            <person name="Lorente-Galdos B."/>
            <person name="Quilez J."/>
            <person name="Marques-Bonet T."/>
            <person name="Raney B.J."/>
            <person name="Ingham P.W."/>
            <person name="Tay A."/>
            <person name="Hillier L.W."/>
            <person name="Minx P."/>
            <person name="Boehm T."/>
            <person name="Wilson R.K."/>
            <person name="Brenner S."/>
            <person name="Warren W.C."/>
        </authorList>
    </citation>
    <scope>NUCLEOTIDE SEQUENCE [LARGE SCALE GENOMIC DNA]</scope>
</reference>
<dbReference type="PROSITE" id="PS51210">
    <property type="entry name" value="PLA2C"/>
    <property type="match status" value="1"/>
</dbReference>
<reference evidence="5" key="4">
    <citation type="submission" date="2025-08" db="UniProtKB">
        <authorList>
            <consortium name="Ensembl"/>
        </authorList>
    </citation>
    <scope>IDENTIFICATION</scope>
</reference>
<organism evidence="5 6">
    <name type="scientific">Callorhinchus milii</name>
    <name type="common">Ghost shark</name>
    <dbReference type="NCBI Taxonomy" id="7868"/>
    <lineage>
        <taxon>Eukaryota</taxon>
        <taxon>Metazoa</taxon>
        <taxon>Chordata</taxon>
        <taxon>Craniata</taxon>
        <taxon>Vertebrata</taxon>
        <taxon>Chondrichthyes</taxon>
        <taxon>Holocephali</taxon>
        <taxon>Chimaeriformes</taxon>
        <taxon>Callorhinchidae</taxon>
        <taxon>Callorhinchus</taxon>
    </lineage>
</organism>
<dbReference type="GO" id="GO:0005544">
    <property type="term" value="F:calcium-dependent phospholipid binding"/>
    <property type="evidence" value="ECO:0007669"/>
    <property type="project" value="TreeGrafter"/>
</dbReference>
<dbReference type="GO" id="GO:0005654">
    <property type="term" value="C:nucleoplasm"/>
    <property type="evidence" value="ECO:0007669"/>
    <property type="project" value="TreeGrafter"/>
</dbReference>
<dbReference type="Ensembl" id="ENSCMIT00000007598.1">
    <property type="protein sequence ID" value="ENSCMIP00000007376.1"/>
    <property type="gene ID" value="ENSCMIG00000004060.1"/>
</dbReference>
<sequence length="518" mass="58867">MLPLNLFFFLYVKDCGEIIGSSQSTARQREPSVRISKELSEGEKCARKQRNGVVRPAILKLTGKYLDKRREPTIAVLGSGGGMRATIAMLGTLQALAESDLLDCVSYLAMSELYSHENWSKDMRHMVTSLIYHYLGKIETSKLSNHQVFASNGINPYPIYAAVYEHRKRDSQTADAWFEFTPHEVGFPSLGAFVFTEQFNNKFDAGKKIQEMHVERDLNYLQGTRGLPHQWIKGELCRILYQPQMVSSSPESEKSHCEHCSRKLMEILEIMNEGENFEAALRKLDLEETGLCGLTEHQKGPYEYYSQKLIGNLETVNEAENKNTFVDEKRCSIPSILIKTVRAVLSWKWGENSNFAYHDSRVKELSPRGLELYKQEYLYLIDTGLENNCAYPLVLRQECKVDLVLSFDFSGDPFLTLNETGKYCTTNHIPFPDLPLELDKPPHDFYVFTKPGAPTVIHFPLFNDCNCIDGTSPEKMMDKYGTQKLSYTGEEFDELLGAASQNVSKNVGKITEQITALV</sequence>
<dbReference type="PANTHER" id="PTHR10728:SF39">
    <property type="entry name" value="CYTOSOLIC PHOSPHOLIPASE A2 GAMMA"/>
    <property type="match status" value="1"/>
</dbReference>
<dbReference type="GO" id="GO:0047498">
    <property type="term" value="F:calcium-dependent phospholipase A2 activity"/>
    <property type="evidence" value="ECO:0007669"/>
    <property type="project" value="TreeGrafter"/>
</dbReference>
<reference evidence="6" key="1">
    <citation type="journal article" date="2006" name="Science">
        <title>Ancient noncoding elements conserved in the human genome.</title>
        <authorList>
            <person name="Venkatesh B."/>
            <person name="Kirkness E.F."/>
            <person name="Loh Y.H."/>
            <person name="Halpern A.L."/>
            <person name="Lee A.P."/>
            <person name="Johnson J."/>
            <person name="Dandona N."/>
            <person name="Viswanathan L.D."/>
            <person name="Tay A."/>
            <person name="Venter J.C."/>
            <person name="Strausberg R.L."/>
            <person name="Brenner S."/>
        </authorList>
    </citation>
    <scope>NUCLEOTIDE SEQUENCE [LARGE SCALE GENOMIC DNA]</scope>
</reference>
<dbReference type="SMART" id="SM00022">
    <property type="entry name" value="PLAc"/>
    <property type="match status" value="1"/>
</dbReference>
<dbReference type="GO" id="GO:0046475">
    <property type="term" value="P:glycerophospholipid catabolic process"/>
    <property type="evidence" value="ECO:0007669"/>
    <property type="project" value="TreeGrafter"/>
</dbReference>
<dbReference type="InterPro" id="IPR002642">
    <property type="entry name" value="LysoPLipase_cat_dom"/>
</dbReference>
<dbReference type="GeneTree" id="ENSGT01030000234606"/>
<dbReference type="InParanoid" id="A0A4W3GUX2"/>
<dbReference type="InterPro" id="IPR016035">
    <property type="entry name" value="Acyl_Trfase/lysoPLipase"/>
</dbReference>
<evidence type="ECO:0000313" key="5">
    <source>
        <dbReference type="Ensembl" id="ENSCMIP00000007376.1"/>
    </source>
</evidence>
<name>A0A4W3GUX2_CALMI</name>
<dbReference type="OMA" id="LYYPKRY"/>
<keyword evidence="3" id="KW-0442">Lipid degradation</keyword>
<dbReference type="SUPFAM" id="SSF52151">
    <property type="entry name" value="FabD/lysophospholipase-like"/>
    <property type="match status" value="2"/>
</dbReference>
<keyword evidence="6" id="KW-1185">Reference proteome</keyword>
<dbReference type="Proteomes" id="UP000314986">
    <property type="component" value="Unassembled WGS sequence"/>
</dbReference>
<dbReference type="PANTHER" id="PTHR10728">
    <property type="entry name" value="CYTOSOLIC PHOSPHOLIPASE A2"/>
    <property type="match status" value="1"/>
</dbReference>
<evidence type="ECO:0000256" key="3">
    <source>
        <dbReference type="PROSITE-ProRule" id="PRU00555"/>
    </source>
</evidence>
<keyword evidence="1 3" id="KW-0378">Hydrolase</keyword>
<evidence type="ECO:0000256" key="2">
    <source>
        <dbReference type="ARBA" id="ARBA00023098"/>
    </source>
</evidence>
<accession>A0A4W3GUX2</accession>
<dbReference type="GO" id="GO:0005509">
    <property type="term" value="F:calcium ion binding"/>
    <property type="evidence" value="ECO:0007669"/>
    <property type="project" value="TreeGrafter"/>
</dbReference>
<reference evidence="5" key="5">
    <citation type="submission" date="2025-09" db="UniProtKB">
        <authorList>
            <consortium name="Ensembl"/>
        </authorList>
    </citation>
    <scope>IDENTIFICATION</scope>
</reference>
<keyword evidence="2 3" id="KW-0443">Lipid metabolism</keyword>
<dbReference type="AlphaFoldDB" id="A0A4W3GUX2"/>
<evidence type="ECO:0000256" key="1">
    <source>
        <dbReference type="ARBA" id="ARBA00022801"/>
    </source>
</evidence>
<dbReference type="Gene3D" id="3.40.1090.10">
    <property type="entry name" value="Cytosolic phospholipase A2 catalytic domain"/>
    <property type="match status" value="2"/>
</dbReference>
<dbReference type="GO" id="GO:0005635">
    <property type="term" value="C:nuclear envelope"/>
    <property type="evidence" value="ECO:0007669"/>
    <property type="project" value="TreeGrafter"/>
</dbReference>
<dbReference type="GO" id="GO:0005829">
    <property type="term" value="C:cytosol"/>
    <property type="evidence" value="ECO:0007669"/>
    <property type="project" value="TreeGrafter"/>
</dbReference>
<reference evidence="6" key="2">
    <citation type="journal article" date="2007" name="PLoS Biol.">
        <title>Survey sequencing and comparative analysis of the elephant shark (Callorhinchus milii) genome.</title>
        <authorList>
            <person name="Venkatesh B."/>
            <person name="Kirkness E.F."/>
            <person name="Loh Y.H."/>
            <person name="Halpern A.L."/>
            <person name="Lee A.P."/>
            <person name="Johnson J."/>
            <person name="Dandona N."/>
            <person name="Viswanathan L.D."/>
            <person name="Tay A."/>
            <person name="Venter J.C."/>
            <person name="Strausberg R.L."/>
            <person name="Brenner S."/>
        </authorList>
    </citation>
    <scope>NUCLEOTIDE SEQUENCE [LARGE SCALE GENOMIC DNA]</scope>
</reference>
<evidence type="ECO:0000259" key="4">
    <source>
        <dbReference type="PROSITE" id="PS51210"/>
    </source>
</evidence>
<proteinExistence type="predicted"/>
<protein>
    <recommendedName>
        <fullName evidence="4">PLA2c domain-containing protein</fullName>
    </recommendedName>
</protein>
<evidence type="ECO:0000313" key="6">
    <source>
        <dbReference type="Proteomes" id="UP000314986"/>
    </source>
</evidence>